<dbReference type="PROSITE" id="PS51252">
    <property type="entry name" value="ANTISTASIN"/>
    <property type="match status" value="1"/>
</dbReference>
<evidence type="ECO:0000313" key="5">
    <source>
        <dbReference type="EMBL" id="VDN15302.1"/>
    </source>
</evidence>
<protein>
    <recommendedName>
        <fullName evidence="4">Antistasin-like domain-containing protein</fullName>
    </recommendedName>
</protein>
<dbReference type="OrthoDB" id="5976811at2759"/>
<keyword evidence="2" id="KW-0722">Serine protease inhibitor</keyword>
<proteinExistence type="predicted"/>
<dbReference type="GO" id="GO:0004867">
    <property type="term" value="F:serine-type endopeptidase inhibitor activity"/>
    <property type="evidence" value="ECO:0007669"/>
    <property type="project" value="UniProtKB-KW"/>
</dbReference>
<feature type="region of interest" description="Disordered" evidence="3">
    <location>
        <begin position="48"/>
        <end position="76"/>
    </location>
</feature>
<evidence type="ECO:0000259" key="4">
    <source>
        <dbReference type="PROSITE" id="PS51252"/>
    </source>
</evidence>
<reference evidence="5 6" key="1">
    <citation type="submission" date="2018-11" db="EMBL/GenBank/DDBJ databases">
        <authorList>
            <consortium name="Pathogen Informatics"/>
        </authorList>
    </citation>
    <scope>NUCLEOTIDE SEQUENCE [LARGE SCALE GENOMIC DNA]</scope>
</reference>
<feature type="compositionally biased region" description="Basic and acidic residues" evidence="3">
    <location>
        <begin position="48"/>
        <end position="58"/>
    </location>
</feature>
<evidence type="ECO:0000256" key="2">
    <source>
        <dbReference type="ARBA" id="ARBA00022900"/>
    </source>
</evidence>
<dbReference type="Proteomes" id="UP000281553">
    <property type="component" value="Unassembled WGS sequence"/>
</dbReference>
<evidence type="ECO:0000313" key="6">
    <source>
        <dbReference type="Proteomes" id="UP000281553"/>
    </source>
</evidence>
<accession>A0A3P7P4Y4</accession>
<dbReference type="AlphaFoldDB" id="A0A3P7P4Y4"/>
<evidence type="ECO:0000256" key="3">
    <source>
        <dbReference type="SAM" id="MobiDB-lite"/>
    </source>
</evidence>
<dbReference type="InterPro" id="IPR011061">
    <property type="entry name" value="Hirudin/antistatin"/>
</dbReference>
<sequence>MLLPPEAQGHAPPLYSASFAGEYFDRFGQSHSAPPDLNNRLGRIHPHEDAAKKPKSERATVTPSALHEAPATTTPAVATPVVKANKTAVSGSGKVDKASFSKMFDHLDDDNSFLEKCYQNNCANQCPGGVYKLSPATGCLTCDCCEDVTCYQYCEHGYEADEEGCPVCECAQTLEDGGFLL</sequence>
<keyword evidence="6" id="KW-1185">Reference proteome</keyword>
<dbReference type="SUPFAM" id="SSF57262">
    <property type="entry name" value="Leech antihemostatic proteins"/>
    <property type="match status" value="1"/>
</dbReference>
<evidence type="ECO:0000256" key="1">
    <source>
        <dbReference type="ARBA" id="ARBA00022690"/>
    </source>
</evidence>
<dbReference type="InterPro" id="IPR004094">
    <property type="entry name" value="Antistasin-like"/>
</dbReference>
<dbReference type="Gene3D" id="2.10.22.10">
    <property type="entry name" value="Antistasin, domain 1"/>
    <property type="match status" value="1"/>
</dbReference>
<gene>
    <name evidence="5" type="ORF">DILT_LOCUS11133</name>
</gene>
<organism evidence="5 6">
    <name type="scientific">Dibothriocephalus latus</name>
    <name type="common">Fish tapeworm</name>
    <name type="synonym">Diphyllobothrium latum</name>
    <dbReference type="NCBI Taxonomy" id="60516"/>
    <lineage>
        <taxon>Eukaryota</taxon>
        <taxon>Metazoa</taxon>
        <taxon>Spiralia</taxon>
        <taxon>Lophotrochozoa</taxon>
        <taxon>Platyhelminthes</taxon>
        <taxon>Cestoda</taxon>
        <taxon>Eucestoda</taxon>
        <taxon>Diphyllobothriidea</taxon>
        <taxon>Diphyllobothriidae</taxon>
        <taxon>Dibothriocephalus</taxon>
    </lineage>
</organism>
<dbReference type="EMBL" id="UYRU01062053">
    <property type="protein sequence ID" value="VDN15302.1"/>
    <property type="molecule type" value="Genomic_DNA"/>
</dbReference>
<feature type="domain" description="Antistasin-like" evidence="4">
    <location>
        <begin position="145"/>
        <end position="170"/>
    </location>
</feature>
<dbReference type="Pfam" id="PF02822">
    <property type="entry name" value="Antistasin"/>
    <property type="match status" value="1"/>
</dbReference>
<keyword evidence="1" id="KW-0646">Protease inhibitor</keyword>
<name>A0A3P7P4Y4_DIBLA</name>